<evidence type="ECO:0000256" key="1">
    <source>
        <dbReference type="SAM" id="SignalP"/>
    </source>
</evidence>
<dbReference type="FunFam" id="2.30.180.10:FF:000032">
    <property type="entry name" value="Fasciclin domain-containing protein, putative"/>
    <property type="match status" value="1"/>
</dbReference>
<dbReference type="InterPro" id="IPR050904">
    <property type="entry name" value="Adhesion/Biosynth-related"/>
</dbReference>
<evidence type="ECO:0000259" key="2">
    <source>
        <dbReference type="PROSITE" id="PS50213"/>
    </source>
</evidence>
<dbReference type="AlphaFoldDB" id="A0A5B7SZP1"/>
<dbReference type="PROSITE" id="PS50213">
    <property type="entry name" value="FAS1"/>
    <property type="match status" value="1"/>
</dbReference>
<feature type="domain" description="FAS1" evidence="2">
    <location>
        <begin position="21"/>
        <end position="165"/>
    </location>
</feature>
<reference evidence="3 4" key="1">
    <citation type="submission" date="2019-05" db="EMBL/GenBank/DDBJ databases">
        <title>Genome sequencing of F202Z8.</title>
        <authorList>
            <person name="Kwon Y.M."/>
        </authorList>
    </citation>
    <scope>NUCLEOTIDE SEQUENCE [LARGE SCALE GENOMIC DNA]</scope>
    <source>
        <strain evidence="3 4">F202Z8</strain>
    </source>
</reference>
<evidence type="ECO:0000313" key="3">
    <source>
        <dbReference type="EMBL" id="QCX02361.1"/>
    </source>
</evidence>
<dbReference type="Proteomes" id="UP000310017">
    <property type="component" value="Chromosome"/>
</dbReference>
<dbReference type="SMART" id="SM00554">
    <property type="entry name" value="FAS1"/>
    <property type="match status" value="1"/>
</dbReference>
<dbReference type="KEGG" id="asag:FGM00_11560"/>
<organism evidence="3 4">
    <name type="scientific">Aggregatimonas sangjinii</name>
    <dbReference type="NCBI Taxonomy" id="2583587"/>
    <lineage>
        <taxon>Bacteria</taxon>
        <taxon>Pseudomonadati</taxon>
        <taxon>Bacteroidota</taxon>
        <taxon>Flavobacteriia</taxon>
        <taxon>Flavobacteriales</taxon>
        <taxon>Flavobacteriaceae</taxon>
        <taxon>Aggregatimonas</taxon>
    </lineage>
</organism>
<dbReference type="Gene3D" id="2.30.180.10">
    <property type="entry name" value="FAS1 domain"/>
    <property type="match status" value="1"/>
</dbReference>
<dbReference type="Pfam" id="PF02469">
    <property type="entry name" value="Fasciclin"/>
    <property type="match status" value="1"/>
</dbReference>
<feature type="signal peptide" evidence="1">
    <location>
        <begin position="1"/>
        <end position="19"/>
    </location>
</feature>
<keyword evidence="4" id="KW-1185">Reference proteome</keyword>
<protein>
    <submittedName>
        <fullName evidence="3">Fasciclin domain-containing protein</fullName>
    </submittedName>
</protein>
<sequence length="168" mass="17050">MKIALGAALLLFVGTTSFAQTENIVGVAAGNENFSTLVTAVKSADLVGTLSSEGPFTVFAPTNDAFAKLPDGTVSNLLEPASEKALIGVLTYHVVAGKYDAAAVIEAIKGSNGSFAIETVQGGVILLSLEGEKVILTDAKGGRSTVVMADVPASNGVIHAIDTVVMPM</sequence>
<name>A0A5B7SZP1_9FLAO</name>
<dbReference type="PANTHER" id="PTHR10900:SF77">
    <property type="entry name" value="FI19380P1"/>
    <property type="match status" value="1"/>
</dbReference>
<dbReference type="OrthoDB" id="9800666at2"/>
<feature type="chain" id="PRO_5023028645" evidence="1">
    <location>
        <begin position="20"/>
        <end position="168"/>
    </location>
</feature>
<dbReference type="GO" id="GO:0005615">
    <property type="term" value="C:extracellular space"/>
    <property type="evidence" value="ECO:0007669"/>
    <property type="project" value="TreeGrafter"/>
</dbReference>
<dbReference type="EMBL" id="CP040710">
    <property type="protein sequence ID" value="QCX02361.1"/>
    <property type="molecule type" value="Genomic_DNA"/>
</dbReference>
<dbReference type="SUPFAM" id="SSF82153">
    <property type="entry name" value="FAS1 domain"/>
    <property type="match status" value="1"/>
</dbReference>
<evidence type="ECO:0000313" key="4">
    <source>
        <dbReference type="Proteomes" id="UP000310017"/>
    </source>
</evidence>
<dbReference type="InterPro" id="IPR000782">
    <property type="entry name" value="FAS1_domain"/>
</dbReference>
<dbReference type="PANTHER" id="PTHR10900">
    <property type="entry name" value="PERIOSTIN-RELATED"/>
    <property type="match status" value="1"/>
</dbReference>
<accession>A0A5B7SZP1</accession>
<dbReference type="RefSeq" id="WP_138854697.1">
    <property type="nucleotide sequence ID" value="NZ_CP040710.1"/>
</dbReference>
<proteinExistence type="predicted"/>
<keyword evidence="1" id="KW-0732">Signal</keyword>
<dbReference type="InterPro" id="IPR036378">
    <property type="entry name" value="FAS1_dom_sf"/>
</dbReference>
<gene>
    <name evidence="3" type="ORF">FGM00_11560</name>
</gene>